<keyword evidence="2" id="KW-1185">Reference proteome</keyword>
<dbReference type="STRING" id="1423804.FD14_GL000273"/>
<name>A0A0R2FAV2_9LACO</name>
<dbReference type="InterPro" id="IPR008316">
    <property type="entry name" value="UCP029876"/>
</dbReference>
<dbReference type="Gene3D" id="1.10.1900.10">
    <property type="entry name" value="c-terminal domain of poly(a) binding protein"/>
    <property type="match status" value="1"/>
</dbReference>
<dbReference type="AlphaFoldDB" id="A0A0R2FAV2"/>
<evidence type="ECO:0008006" key="3">
    <source>
        <dbReference type="Google" id="ProtNLM"/>
    </source>
</evidence>
<comment type="caution">
    <text evidence="1">The sequence shown here is derived from an EMBL/GenBank/DDBJ whole genome shotgun (WGS) entry which is preliminary data.</text>
</comment>
<reference evidence="1 2" key="1">
    <citation type="journal article" date="2015" name="Genome Announc.">
        <title>Expanding the biotechnology potential of lactobacilli through comparative genomics of 213 strains and associated genera.</title>
        <authorList>
            <person name="Sun Z."/>
            <person name="Harris H.M."/>
            <person name="McCann A."/>
            <person name="Guo C."/>
            <person name="Argimon S."/>
            <person name="Zhang W."/>
            <person name="Yang X."/>
            <person name="Jeffery I.B."/>
            <person name="Cooney J.C."/>
            <person name="Kagawa T.F."/>
            <person name="Liu W."/>
            <person name="Song Y."/>
            <person name="Salvetti E."/>
            <person name="Wrobel A."/>
            <person name="Rasinkangas P."/>
            <person name="Parkhill J."/>
            <person name="Rea M.C."/>
            <person name="O'Sullivan O."/>
            <person name="Ritari J."/>
            <person name="Douillard F.P."/>
            <person name="Paul Ross R."/>
            <person name="Yang R."/>
            <person name="Briner A.E."/>
            <person name="Felis G.E."/>
            <person name="de Vos W.M."/>
            <person name="Barrangou R."/>
            <person name="Klaenhammer T.R."/>
            <person name="Caufield P.W."/>
            <person name="Cui Y."/>
            <person name="Zhang H."/>
            <person name="O'Toole P.W."/>
        </authorList>
    </citation>
    <scope>NUCLEOTIDE SEQUENCE [LARGE SCALE GENOMIC DNA]</scope>
    <source>
        <strain evidence="1 2">DSM 23365</strain>
    </source>
</reference>
<sequence>MTGNDMTRQMKAFEQQVQTLPADYQDAWQLIQKTVWSRTDLTGRNLMPIFDGIVDLMTEAAADGLSVTEALGDDIAAFADNVAATSGAQNLQDRWRATLNRRVAKKLGRSL</sequence>
<dbReference type="Proteomes" id="UP000051442">
    <property type="component" value="Unassembled WGS sequence"/>
</dbReference>
<dbReference type="EMBL" id="AYZM01000067">
    <property type="protein sequence ID" value="KRN25504.1"/>
    <property type="molecule type" value="Genomic_DNA"/>
</dbReference>
<accession>A0A0R2FAV2</accession>
<dbReference type="PATRIC" id="fig|1423804.4.peg.298"/>
<protein>
    <recommendedName>
        <fullName evidence="3">DNA-binding ferritin-like protein (Dps family)</fullName>
    </recommendedName>
</protein>
<organism evidence="1 2">
    <name type="scientific">Secundilactobacillus similis DSM 23365 = JCM 2765</name>
    <dbReference type="NCBI Taxonomy" id="1423804"/>
    <lineage>
        <taxon>Bacteria</taxon>
        <taxon>Bacillati</taxon>
        <taxon>Bacillota</taxon>
        <taxon>Bacilli</taxon>
        <taxon>Lactobacillales</taxon>
        <taxon>Lactobacillaceae</taxon>
        <taxon>Secundilactobacillus</taxon>
    </lineage>
</organism>
<evidence type="ECO:0000313" key="2">
    <source>
        <dbReference type="Proteomes" id="UP000051442"/>
    </source>
</evidence>
<evidence type="ECO:0000313" key="1">
    <source>
        <dbReference type="EMBL" id="KRN25504.1"/>
    </source>
</evidence>
<proteinExistence type="predicted"/>
<gene>
    <name evidence="1" type="ORF">FD14_GL000273</name>
</gene>
<dbReference type="SUPFAM" id="SSF158560">
    <property type="entry name" value="BH3980-like"/>
    <property type="match status" value="1"/>
</dbReference>
<dbReference type="Pfam" id="PF06304">
    <property type="entry name" value="DUF1048"/>
    <property type="match status" value="1"/>
</dbReference>